<dbReference type="GO" id="GO:0000290">
    <property type="term" value="P:deadenylation-dependent decapping of nuclear-transcribed mRNA"/>
    <property type="evidence" value="ECO:0007669"/>
    <property type="project" value="InterPro"/>
</dbReference>
<gene>
    <name evidence="8" type="ORF">OBRU01_11797</name>
</gene>
<dbReference type="InterPro" id="IPR036265">
    <property type="entry name" value="HIT-like_sf"/>
</dbReference>
<dbReference type="STRING" id="104452.A0A0L7LC84"/>
<evidence type="ECO:0000256" key="3">
    <source>
        <dbReference type="ARBA" id="ARBA00015636"/>
    </source>
</evidence>
<comment type="similarity">
    <text evidence="1">Belongs to the HIT family.</text>
</comment>
<dbReference type="SUPFAM" id="SSF102860">
    <property type="entry name" value="mRNA decapping enzyme DcpS N-terminal domain"/>
    <property type="match status" value="1"/>
</dbReference>
<comment type="caution">
    <text evidence="8">The sequence shown here is derived from an EMBL/GenBank/DDBJ whole genome shotgun (WGS) entry which is preliminary data.</text>
</comment>
<feature type="compositionally biased region" description="Basic and acidic residues" evidence="7">
    <location>
        <begin position="21"/>
        <end position="32"/>
    </location>
</feature>
<sequence>MSDGNRKADDSESPNCKRKKIDKENEHGVSENQPELKDFIVENILNNNTNRKTVCLQGRFREKSGVALVILEKNAFKEEELDESGYFSVDTELRTFFQNDIYGNFECFPRSSINATEKHISKFSQQILHIILETPELYEKLTLPHIQKEQFTLQVPGTQLRIYLHYQPSFYHLHIHFTYLRHEAPGIHAEKAHLLDSVIDNIQMMGDYYQKASLPFTIREMDNIFNFNDRKTRRDSLSSIESLSDYSDDEKSIEETAKIPIQEFCQIIPNSMSCLKIDKDTISFRLLTEPENGGNFYNELLAPNTTVNNKGNDLKVNVTVGIDIVITCGNCSNVISNAAIKFDRVLELPSENLDMSEWFCHGHCHGNSDHTEIVLKPNKMDFLYRLTYFLINSSLLSDKTNKFNLTRDVYHCNRCLAWLGLKNKDMIKLFNSEIIIQEDSVEKRVFSYNTSVGNKPTDDFIFTVESMIKEFDLGLQYTIMCKIVLECSVSANKKQYLLIWVMDKELQVLRVKTQIVTDKIELQSSSVTKLLYKVEQSLSDEVESWLADPAVVSSDVSKSMFNSGIEHLQEMSLKVPESFRYTNGFF</sequence>
<evidence type="ECO:0000256" key="4">
    <source>
        <dbReference type="ARBA" id="ARBA00029885"/>
    </source>
</evidence>
<dbReference type="GO" id="GO:0000932">
    <property type="term" value="C:P-body"/>
    <property type="evidence" value="ECO:0007669"/>
    <property type="project" value="TreeGrafter"/>
</dbReference>
<feature type="region of interest" description="Disordered" evidence="7">
    <location>
        <begin position="1"/>
        <end position="32"/>
    </location>
</feature>
<evidence type="ECO:0000313" key="9">
    <source>
        <dbReference type="Proteomes" id="UP000037510"/>
    </source>
</evidence>
<evidence type="ECO:0000256" key="5">
    <source>
        <dbReference type="ARBA" id="ARBA00030609"/>
    </source>
</evidence>
<dbReference type="Gene3D" id="3.30.200.40">
    <property type="entry name" value="Scavenger mRNA decapping enzyme, N-terminal domain"/>
    <property type="match status" value="1"/>
</dbReference>
<dbReference type="PANTHER" id="PTHR12978:SF0">
    <property type="entry name" value="M7GPPPX DIPHOSPHATASE"/>
    <property type="match status" value="1"/>
</dbReference>
<accession>A0A0L7LC84</accession>
<dbReference type="Proteomes" id="UP000037510">
    <property type="component" value="Unassembled WGS sequence"/>
</dbReference>
<organism evidence="8 9">
    <name type="scientific">Operophtera brumata</name>
    <name type="common">Winter moth</name>
    <name type="synonym">Phalaena brumata</name>
    <dbReference type="NCBI Taxonomy" id="104452"/>
    <lineage>
        <taxon>Eukaryota</taxon>
        <taxon>Metazoa</taxon>
        <taxon>Ecdysozoa</taxon>
        <taxon>Arthropoda</taxon>
        <taxon>Hexapoda</taxon>
        <taxon>Insecta</taxon>
        <taxon>Pterygota</taxon>
        <taxon>Neoptera</taxon>
        <taxon>Endopterygota</taxon>
        <taxon>Lepidoptera</taxon>
        <taxon>Glossata</taxon>
        <taxon>Ditrysia</taxon>
        <taxon>Geometroidea</taxon>
        <taxon>Geometridae</taxon>
        <taxon>Larentiinae</taxon>
        <taxon>Operophtera</taxon>
    </lineage>
</organism>
<dbReference type="SUPFAM" id="SSF54197">
    <property type="entry name" value="HIT-like"/>
    <property type="match status" value="1"/>
</dbReference>
<reference evidence="8 9" key="1">
    <citation type="journal article" date="2015" name="Genome Biol. Evol.">
        <title>The genome of winter moth (Operophtera brumata) provides a genomic perspective on sexual dimorphism and phenology.</title>
        <authorList>
            <person name="Derks M.F."/>
            <person name="Smit S."/>
            <person name="Salis L."/>
            <person name="Schijlen E."/>
            <person name="Bossers A."/>
            <person name="Mateman C."/>
            <person name="Pijl A.S."/>
            <person name="de Ridder D."/>
            <person name="Groenen M.A."/>
            <person name="Visser M.E."/>
            <person name="Megens H.J."/>
        </authorList>
    </citation>
    <scope>NUCLEOTIDE SEQUENCE [LARGE SCALE GENOMIC DNA]</scope>
    <source>
        <strain evidence="8">WM2013NL</strain>
        <tissue evidence="8">Head and thorax</tissue>
    </source>
</reference>
<dbReference type="PANTHER" id="PTHR12978">
    <property type="entry name" value="HISTIDINE TRIAD HIT PROTEIN MEMBER"/>
    <property type="match status" value="1"/>
</dbReference>
<evidence type="ECO:0000256" key="1">
    <source>
        <dbReference type="ARBA" id="ARBA00010208"/>
    </source>
</evidence>
<dbReference type="InterPro" id="IPR019193">
    <property type="entry name" value="UBQ-conj_enz_E2-bd_prot"/>
</dbReference>
<dbReference type="Pfam" id="PF11969">
    <property type="entry name" value="DcpS_C"/>
    <property type="match status" value="1"/>
</dbReference>
<evidence type="ECO:0000256" key="7">
    <source>
        <dbReference type="SAM" id="MobiDB-lite"/>
    </source>
</evidence>
<dbReference type="EMBL" id="JTDY01001751">
    <property type="protein sequence ID" value="KOB72995.1"/>
    <property type="molecule type" value="Genomic_DNA"/>
</dbReference>
<dbReference type="GO" id="GO:0005634">
    <property type="term" value="C:nucleus"/>
    <property type="evidence" value="ECO:0007669"/>
    <property type="project" value="TreeGrafter"/>
</dbReference>
<dbReference type="GO" id="GO:0140932">
    <property type="term" value="F:5'-(N(7)-methyl 5'-triphosphoguanosine)-[mRNA] diphosphatase activity"/>
    <property type="evidence" value="ECO:0007669"/>
    <property type="project" value="UniProtKB-EC"/>
</dbReference>
<evidence type="ECO:0000256" key="6">
    <source>
        <dbReference type="ARBA" id="ARBA00048222"/>
    </source>
</evidence>
<feature type="compositionally biased region" description="Basic and acidic residues" evidence="7">
    <location>
        <begin position="1"/>
        <end position="10"/>
    </location>
</feature>
<dbReference type="Gene3D" id="3.30.428.10">
    <property type="entry name" value="HIT-like"/>
    <property type="match status" value="1"/>
</dbReference>
<evidence type="ECO:0000256" key="2">
    <source>
        <dbReference type="ARBA" id="ARBA00012520"/>
    </source>
</evidence>
<evidence type="ECO:0000313" key="8">
    <source>
        <dbReference type="EMBL" id="KOB72995.1"/>
    </source>
</evidence>
<dbReference type="Pfam" id="PF09814">
    <property type="entry name" value="HECT_2"/>
    <property type="match status" value="1"/>
</dbReference>
<dbReference type="InterPro" id="IPR008594">
    <property type="entry name" value="DcpS/DCS2"/>
</dbReference>
<protein>
    <recommendedName>
        <fullName evidence="3">m7GpppX diphosphatase</fullName>
        <ecNumber evidence="2">3.6.1.59</ecNumber>
    </recommendedName>
    <alternativeName>
        <fullName evidence="5">Decapping scavenger enzyme</fullName>
    </alternativeName>
    <alternativeName>
        <fullName evidence="4">Scavenger mRNA-decapping enzyme DcpS</fullName>
    </alternativeName>
</protein>
<keyword evidence="9" id="KW-1185">Reference proteome</keyword>
<dbReference type="AlphaFoldDB" id="A0A0L7LC84"/>
<dbReference type="GO" id="GO:0000340">
    <property type="term" value="F:RNA 7-methylguanosine cap binding"/>
    <property type="evidence" value="ECO:0007669"/>
    <property type="project" value="TreeGrafter"/>
</dbReference>
<proteinExistence type="inferred from homology"/>
<dbReference type="InterPro" id="IPR011145">
    <property type="entry name" value="Scavenger_mRNA_decap_enz_N"/>
</dbReference>
<comment type="catalytic activity">
    <reaction evidence="6">
        <text>a 5'-end (N(7)-methyl 5'-triphosphoguanosine)-ribonucleoside in mRNA + H2O = N(7)-methyl-GMP + a 5'-end diphospho-ribonucleoside in mRNA + 2 H(+)</text>
        <dbReference type="Rhea" id="RHEA:65388"/>
        <dbReference type="Rhea" id="RHEA-COMP:17165"/>
        <dbReference type="Rhea" id="RHEA-COMP:17167"/>
        <dbReference type="ChEBI" id="CHEBI:15377"/>
        <dbReference type="ChEBI" id="CHEBI:15378"/>
        <dbReference type="ChEBI" id="CHEBI:58285"/>
        <dbReference type="ChEBI" id="CHEBI:156461"/>
        <dbReference type="ChEBI" id="CHEBI:167616"/>
        <dbReference type="EC" id="3.6.1.59"/>
    </reaction>
</comment>
<name>A0A0L7LC84_OPEBR</name>
<dbReference type="EC" id="3.6.1.59" evidence="2"/>
<dbReference type="Pfam" id="PF05652">
    <property type="entry name" value="DcpS"/>
    <property type="match status" value="1"/>
</dbReference>